<dbReference type="Gene3D" id="3.40.50.1820">
    <property type="entry name" value="alpha/beta hydrolase"/>
    <property type="match status" value="1"/>
</dbReference>
<accession>A0ABD7GNP1</accession>
<comment type="caution">
    <text evidence="7">The sequence shown here is derived from an EMBL/GenBank/DDBJ whole genome shotgun (WGS) entry which is preliminary data.</text>
</comment>
<dbReference type="Pfam" id="PF00756">
    <property type="entry name" value="Esterase"/>
    <property type="match status" value="1"/>
</dbReference>
<comment type="catalytic activity">
    <reaction evidence="6">
        <text>S-formylglutathione + H2O = formate + glutathione + H(+)</text>
        <dbReference type="Rhea" id="RHEA:14961"/>
        <dbReference type="ChEBI" id="CHEBI:15377"/>
        <dbReference type="ChEBI" id="CHEBI:15378"/>
        <dbReference type="ChEBI" id="CHEBI:15740"/>
        <dbReference type="ChEBI" id="CHEBI:57688"/>
        <dbReference type="ChEBI" id="CHEBI:57925"/>
        <dbReference type="EC" id="3.1.2.12"/>
    </reaction>
</comment>
<dbReference type="InterPro" id="IPR014186">
    <property type="entry name" value="S-formylglutathione_hydrol"/>
</dbReference>
<keyword evidence="4 7" id="KW-0378">Hydrolase</keyword>
<evidence type="ECO:0000256" key="3">
    <source>
        <dbReference type="ARBA" id="ARBA00022487"/>
    </source>
</evidence>
<reference evidence="7 8" key="1">
    <citation type="submission" date="2018-07" db="EMBL/GenBank/DDBJ databases">
        <title>The use of a cohorting ward and systematic surveillance cultures for the control of a Klebsiella pneumoniae carbapenemase (KPC)-producing Enterobacteriaceae outbreak.</title>
        <authorList>
            <person name="Doi Y."/>
        </authorList>
    </citation>
    <scope>NUCLEOTIDE SEQUENCE [LARGE SCALE GENOMIC DNA]</scope>
    <source>
        <strain evidence="7 8">1-RC-17-04017</strain>
    </source>
</reference>
<dbReference type="PANTHER" id="PTHR10061:SF1">
    <property type="entry name" value="S-FORMYLGLUTATHIONE HYDROLASE YEIG"/>
    <property type="match status" value="1"/>
</dbReference>
<dbReference type="EMBL" id="QRBW01000474">
    <property type="protein sequence ID" value="RDT48498.1"/>
    <property type="molecule type" value="Genomic_DNA"/>
</dbReference>
<dbReference type="InterPro" id="IPR029058">
    <property type="entry name" value="AB_hydrolase_fold"/>
</dbReference>
<keyword evidence="3" id="KW-0719">Serine esterase</keyword>
<dbReference type="GO" id="GO:0052689">
    <property type="term" value="F:carboxylic ester hydrolase activity"/>
    <property type="evidence" value="ECO:0007669"/>
    <property type="project" value="UniProtKB-KW"/>
</dbReference>
<protein>
    <recommendedName>
        <fullName evidence="5">S-formylglutathione hydrolase YeiG</fullName>
        <ecNumber evidence="2">3.1.2.12</ecNumber>
    </recommendedName>
</protein>
<feature type="non-terminal residue" evidence="7">
    <location>
        <position position="1"/>
    </location>
</feature>
<evidence type="ECO:0000256" key="4">
    <source>
        <dbReference type="ARBA" id="ARBA00022801"/>
    </source>
</evidence>
<dbReference type="AlphaFoldDB" id="A0ABD7GNP1"/>
<dbReference type="GO" id="GO:0018738">
    <property type="term" value="F:S-formylglutathione hydrolase activity"/>
    <property type="evidence" value="ECO:0007669"/>
    <property type="project" value="UniProtKB-EC"/>
</dbReference>
<dbReference type="EC" id="3.1.2.12" evidence="2"/>
<gene>
    <name evidence="7" type="ORF">DXF87_26655</name>
</gene>
<sequence>LEGASERLPILVDQGERDDFLAVQLKPEALRNAADKAGHPLELRLQPGYDHSYYFIASFIEDHLRHHAGVLNG</sequence>
<evidence type="ECO:0000256" key="5">
    <source>
        <dbReference type="ARBA" id="ARBA00039174"/>
    </source>
</evidence>
<evidence type="ECO:0000256" key="1">
    <source>
        <dbReference type="ARBA" id="ARBA00005622"/>
    </source>
</evidence>
<evidence type="ECO:0000256" key="6">
    <source>
        <dbReference type="ARBA" id="ARBA00047590"/>
    </source>
</evidence>
<proteinExistence type="inferred from homology"/>
<dbReference type="PANTHER" id="PTHR10061">
    <property type="entry name" value="S-FORMYLGLUTATHIONE HYDROLASE"/>
    <property type="match status" value="1"/>
</dbReference>
<name>A0ABD7GNP1_9ENTR</name>
<evidence type="ECO:0000313" key="7">
    <source>
        <dbReference type="EMBL" id="RDT48498.1"/>
    </source>
</evidence>
<evidence type="ECO:0000256" key="2">
    <source>
        <dbReference type="ARBA" id="ARBA00012479"/>
    </source>
</evidence>
<dbReference type="SUPFAM" id="SSF53474">
    <property type="entry name" value="alpha/beta-Hydrolases"/>
    <property type="match status" value="1"/>
</dbReference>
<evidence type="ECO:0000313" key="8">
    <source>
        <dbReference type="Proteomes" id="UP000255291"/>
    </source>
</evidence>
<dbReference type="RefSeq" id="WP_240617606.1">
    <property type="nucleotide sequence ID" value="NZ_QRBW01000474.1"/>
</dbReference>
<comment type="similarity">
    <text evidence="1">Belongs to the esterase D family.</text>
</comment>
<organism evidence="7 8">
    <name type="scientific">Enterobacter roggenkampii</name>
    <dbReference type="NCBI Taxonomy" id="1812935"/>
    <lineage>
        <taxon>Bacteria</taxon>
        <taxon>Pseudomonadati</taxon>
        <taxon>Pseudomonadota</taxon>
        <taxon>Gammaproteobacteria</taxon>
        <taxon>Enterobacterales</taxon>
        <taxon>Enterobacteriaceae</taxon>
        <taxon>Enterobacter</taxon>
        <taxon>Enterobacter cloacae complex</taxon>
    </lineage>
</organism>
<dbReference type="InterPro" id="IPR000801">
    <property type="entry name" value="Esterase-like"/>
</dbReference>
<dbReference type="Proteomes" id="UP000255291">
    <property type="component" value="Unassembled WGS sequence"/>
</dbReference>